<accession>A0A087HQR5</accession>
<feature type="domain" description="Bet v I/Major latex protein" evidence="1">
    <location>
        <begin position="2"/>
        <end position="118"/>
    </location>
</feature>
<dbReference type="InterPro" id="IPR023393">
    <property type="entry name" value="START-like_dom_sf"/>
</dbReference>
<dbReference type="PANTHER" id="PTHR31907">
    <property type="entry name" value="MLP-LIKE PROTEIN 423"/>
    <property type="match status" value="1"/>
</dbReference>
<dbReference type="Gene3D" id="3.30.530.20">
    <property type="match status" value="1"/>
</dbReference>
<gene>
    <name evidence="2" type="ordered locus">AALP_Aa1g260100</name>
</gene>
<reference evidence="3" key="1">
    <citation type="journal article" date="2015" name="Nat. Plants">
        <title>Genome expansion of Arabis alpina linked with retrotransposition and reduced symmetric DNA methylation.</title>
        <authorList>
            <person name="Willing E.M."/>
            <person name="Rawat V."/>
            <person name="Mandakova T."/>
            <person name="Maumus F."/>
            <person name="James G.V."/>
            <person name="Nordstroem K.J."/>
            <person name="Becker C."/>
            <person name="Warthmann N."/>
            <person name="Chica C."/>
            <person name="Szarzynska B."/>
            <person name="Zytnicki M."/>
            <person name="Albani M.C."/>
            <person name="Kiefer C."/>
            <person name="Bergonzi S."/>
            <person name="Castaings L."/>
            <person name="Mateos J.L."/>
            <person name="Berns M.C."/>
            <person name="Bujdoso N."/>
            <person name="Piofczyk T."/>
            <person name="de Lorenzo L."/>
            <person name="Barrero-Sicilia C."/>
            <person name="Mateos I."/>
            <person name="Piednoel M."/>
            <person name="Hagmann J."/>
            <person name="Chen-Min-Tao R."/>
            <person name="Iglesias-Fernandez R."/>
            <person name="Schuster S.C."/>
            <person name="Alonso-Blanco C."/>
            <person name="Roudier F."/>
            <person name="Carbonero P."/>
            <person name="Paz-Ares J."/>
            <person name="Davis S.J."/>
            <person name="Pecinka A."/>
            <person name="Quesneville H."/>
            <person name="Colot V."/>
            <person name="Lysak M.A."/>
            <person name="Weigel D."/>
            <person name="Coupland G."/>
            <person name="Schneeberger K."/>
        </authorList>
    </citation>
    <scope>NUCLEOTIDE SEQUENCE [LARGE SCALE GENOMIC DNA]</scope>
    <source>
        <strain evidence="3">cv. Pajares</strain>
    </source>
</reference>
<dbReference type="EMBL" id="CM002869">
    <property type="protein sequence ID" value="KFK44467.1"/>
    <property type="molecule type" value="Genomic_DNA"/>
</dbReference>
<dbReference type="SUPFAM" id="SSF55961">
    <property type="entry name" value="Bet v1-like"/>
    <property type="match status" value="1"/>
</dbReference>
<name>A0A087HQR5_ARAAL</name>
<dbReference type="Pfam" id="PF00407">
    <property type="entry name" value="Bet_v_1"/>
    <property type="match status" value="1"/>
</dbReference>
<dbReference type="Proteomes" id="UP000029120">
    <property type="component" value="Chromosome 1"/>
</dbReference>
<evidence type="ECO:0000313" key="2">
    <source>
        <dbReference type="EMBL" id="KFK44467.1"/>
    </source>
</evidence>
<evidence type="ECO:0000313" key="3">
    <source>
        <dbReference type="Proteomes" id="UP000029120"/>
    </source>
</evidence>
<organism evidence="2 3">
    <name type="scientific">Arabis alpina</name>
    <name type="common">Alpine rock-cress</name>
    <dbReference type="NCBI Taxonomy" id="50452"/>
    <lineage>
        <taxon>Eukaryota</taxon>
        <taxon>Viridiplantae</taxon>
        <taxon>Streptophyta</taxon>
        <taxon>Embryophyta</taxon>
        <taxon>Tracheophyta</taxon>
        <taxon>Spermatophyta</taxon>
        <taxon>Magnoliopsida</taxon>
        <taxon>eudicotyledons</taxon>
        <taxon>Gunneridae</taxon>
        <taxon>Pentapetalae</taxon>
        <taxon>rosids</taxon>
        <taxon>malvids</taxon>
        <taxon>Brassicales</taxon>
        <taxon>Brassicaceae</taxon>
        <taxon>Arabideae</taxon>
        <taxon>Arabis</taxon>
    </lineage>
</organism>
<dbReference type="AlphaFoldDB" id="A0A087HQR5"/>
<evidence type="ECO:0000259" key="1">
    <source>
        <dbReference type="SMART" id="SM01037"/>
    </source>
</evidence>
<protein>
    <recommendedName>
        <fullName evidence="1">Bet v I/Major latex protein domain-containing protein</fullName>
    </recommendedName>
</protein>
<dbReference type="OMA" id="FKEIDDH"/>
<dbReference type="OrthoDB" id="1084538at2759"/>
<dbReference type="SMART" id="SM01037">
    <property type="entry name" value="Bet_v_1"/>
    <property type="match status" value="1"/>
</dbReference>
<dbReference type="InterPro" id="IPR000916">
    <property type="entry name" value="Bet_v_I/MLP"/>
</dbReference>
<proteinExistence type="predicted"/>
<dbReference type="GO" id="GO:0006952">
    <property type="term" value="P:defense response"/>
    <property type="evidence" value="ECO:0007669"/>
    <property type="project" value="InterPro"/>
</dbReference>
<sequence length="124" mass="14126">MALHGTSTGELDVKSPAVKFFKALTDDINGAFDKLAEEKLSESIDWEKRTMTMRMSGCLISKIYKTVKVTITVTPKEDKNRSKVVWTVESEKIRHDIKDPHFIIKTLIDVLINYLKETDGNLLL</sequence>
<keyword evidence="3" id="KW-1185">Reference proteome</keyword>
<dbReference type="Gramene" id="KFK44467">
    <property type="protein sequence ID" value="KFK44467"/>
    <property type="gene ID" value="AALP_AA1G260100"/>
</dbReference>
<dbReference type="InterPro" id="IPR051761">
    <property type="entry name" value="MLP-like_ligand-binding"/>
</dbReference>